<comment type="catalytic activity">
    <reaction evidence="5">
        <text>pseudouridine(1915) in 23S rRNA + S-adenosyl-L-methionine = N(3)-methylpseudouridine(1915) in 23S rRNA + S-adenosyl-L-homocysteine + H(+)</text>
        <dbReference type="Rhea" id="RHEA:42752"/>
        <dbReference type="Rhea" id="RHEA-COMP:10221"/>
        <dbReference type="Rhea" id="RHEA-COMP:10222"/>
        <dbReference type="ChEBI" id="CHEBI:15378"/>
        <dbReference type="ChEBI" id="CHEBI:57856"/>
        <dbReference type="ChEBI" id="CHEBI:59789"/>
        <dbReference type="ChEBI" id="CHEBI:65314"/>
        <dbReference type="ChEBI" id="CHEBI:74486"/>
        <dbReference type="EC" id="2.1.1.177"/>
    </reaction>
</comment>
<keyword evidence="1 5" id="KW-0489">Methyltransferase</keyword>
<sequence>MKLILRAGGAMRSGPERNLVDDYRNRARSLARGLGFLDVEEQSVDLGKCRDRSEETAKLMASLPDGATIFILDERGKPLTSRQLSSTLARLRDDGTPSAIFLIGGADGFDPSALPSGVRKISFGSQTWPHKLVRVMLAEQIYRALTILAGSPYHRD</sequence>
<proteinExistence type="inferred from homology"/>
<evidence type="ECO:0000313" key="6">
    <source>
        <dbReference type="EMBL" id="GLQ23148.1"/>
    </source>
</evidence>
<dbReference type="Pfam" id="PF02590">
    <property type="entry name" value="SPOUT_MTase"/>
    <property type="match status" value="1"/>
</dbReference>
<reference evidence="6" key="1">
    <citation type="journal article" date="2014" name="Int. J. Syst. Evol. Microbiol.">
        <title>Complete genome of a new Firmicutes species belonging to the dominant human colonic microbiota ('Ruminococcus bicirculans') reveals two chromosomes and a selective capacity to utilize plant glucans.</title>
        <authorList>
            <consortium name="NISC Comparative Sequencing Program"/>
            <person name="Wegmann U."/>
            <person name="Louis P."/>
            <person name="Goesmann A."/>
            <person name="Henrissat B."/>
            <person name="Duncan S.H."/>
            <person name="Flint H.J."/>
        </authorList>
    </citation>
    <scope>NUCLEOTIDE SEQUENCE</scope>
    <source>
        <strain evidence="6">NBRC 108219</strain>
    </source>
</reference>
<feature type="binding site" evidence="5">
    <location>
        <position position="72"/>
    </location>
    <ligand>
        <name>S-adenosyl-L-methionine</name>
        <dbReference type="ChEBI" id="CHEBI:59789"/>
    </ligand>
</feature>
<evidence type="ECO:0000256" key="1">
    <source>
        <dbReference type="ARBA" id="ARBA00022603"/>
    </source>
</evidence>
<evidence type="ECO:0000313" key="7">
    <source>
        <dbReference type="Proteomes" id="UP001161391"/>
    </source>
</evidence>
<comment type="subunit">
    <text evidence="5">Homodimer.</text>
</comment>
<dbReference type="PANTHER" id="PTHR33603:SF1">
    <property type="entry name" value="RIBOSOMAL RNA LARGE SUBUNIT METHYLTRANSFERASE H"/>
    <property type="match status" value="1"/>
</dbReference>
<dbReference type="InterPro" id="IPR029026">
    <property type="entry name" value="tRNA_m1G_MTases_N"/>
</dbReference>
<dbReference type="Gene3D" id="3.40.1280.10">
    <property type="match status" value="1"/>
</dbReference>
<keyword evidence="2 5" id="KW-0808">Transferase</keyword>
<accession>A0ABQ5V6H4</accession>
<dbReference type="InterPro" id="IPR003742">
    <property type="entry name" value="RlmH-like"/>
</dbReference>
<dbReference type="RefSeq" id="WP_284388262.1">
    <property type="nucleotide sequence ID" value="NZ_BSNK01000001.1"/>
</dbReference>
<keyword evidence="3 5" id="KW-0949">S-adenosyl-L-methionine</keyword>
<gene>
    <name evidence="5 6" type="primary">rlmH</name>
    <name evidence="6" type="ORF">GCM10007853_10220</name>
</gene>
<comment type="caution">
    <text evidence="5">Lacks conserved residue(s) required for the propagation of feature annotation.</text>
</comment>
<dbReference type="CDD" id="cd18081">
    <property type="entry name" value="RlmH-like"/>
    <property type="match status" value="1"/>
</dbReference>
<comment type="similarity">
    <text evidence="4 5">Belongs to the RNA methyltransferase RlmH family.</text>
</comment>
<dbReference type="EC" id="2.1.1.177" evidence="5"/>
<protein>
    <recommendedName>
        <fullName evidence="5">Ribosomal RNA large subunit methyltransferase H</fullName>
        <ecNumber evidence="5">2.1.1.177</ecNumber>
    </recommendedName>
    <alternativeName>
        <fullName evidence="5">23S rRNA (pseudouridine1915-N3)-methyltransferase</fullName>
    </alternativeName>
    <alternativeName>
        <fullName evidence="5">23S rRNA m3Psi1915 methyltransferase</fullName>
    </alternativeName>
    <alternativeName>
        <fullName evidence="5">rRNA (pseudouridine-N3-)-methyltransferase RlmH</fullName>
    </alternativeName>
</protein>
<evidence type="ECO:0000256" key="4">
    <source>
        <dbReference type="ARBA" id="ARBA00038303"/>
    </source>
</evidence>
<name>A0ABQ5V6H4_9PROT</name>
<dbReference type="HAMAP" id="MF_00658">
    <property type="entry name" value="23SrRNA_methyltr_H"/>
    <property type="match status" value="1"/>
</dbReference>
<dbReference type="Proteomes" id="UP001161391">
    <property type="component" value="Unassembled WGS sequence"/>
</dbReference>
<dbReference type="PANTHER" id="PTHR33603">
    <property type="entry name" value="METHYLTRANSFERASE"/>
    <property type="match status" value="1"/>
</dbReference>
<dbReference type="PIRSF" id="PIRSF004505">
    <property type="entry name" value="MT_bac"/>
    <property type="match status" value="1"/>
</dbReference>
<keyword evidence="7" id="KW-1185">Reference proteome</keyword>
<organism evidence="6 7">
    <name type="scientific">Algimonas ampicilliniresistens</name>
    <dbReference type="NCBI Taxonomy" id="1298735"/>
    <lineage>
        <taxon>Bacteria</taxon>
        <taxon>Pseudomonadati</taxon>
        <taxon>Pseudomonadota</taxon>
        <taxon>Alphaproteobacteria</taxon>
        <taxon>Maricaulales</taxon>
        <taxon>Robiginitomaculaceae</taxon>
        <taxon>Algimonas</taxon>
    </lineage>
</organism>
<comment type="function">
    <text evidence="5">Specifically methylates the pseudouridine at position 1915 (m3Psi1915) in 23S rRNA.</text>
</comment>
<feature type="binding site" evidence="5">
    <location>
        <position position="104"/>
    </location>
    <ligand>
        <name>S-adenosyl-L-methionine</name>
        <dbReference type="ChEBI" id="CHEBI:59789"/>
    </ligand>
</feature>
<keyword evidence="5" id="KW-0698">rRNA processing</keyword>
<evidence type="ECO:0000256" key="2">
    <source>
        <dbReference type="ARBA" id="ARBA00022679"/>
    </source>
</evidence>
<evidence type="ECO:0000256" key="3">
    <source>
        <dbReference type="ARBA" id="ARBA00022691"/>
    </source>
</evidence>
<dbReference type="EMBL" id="BSNK01000001">
    <property type="protein sequence ID" value="GLQ23148.1"/>
    <property type="molecule type" value="Genomic_DNA"/>
</dbReference>
<comment type="subcellular location">
    <subcellularLocation>
        <location evidence="5">Cytoplasm</location>
    </subcellularLocation>
</comment>
<evidence type="ECO:0000256" key="5">
    <source>
        <dbReference type="HAMAP-Rule" id="MF_00658"/>
    </source>
</evidence>
<comment type="caution">
    <text evidence="6">The sequence shown here is derived from an EMBL/GenBank/DDBJ whole genome shotgun (WGS) entry which is preliminary data.</text>
</comment>
<dbReference type="InterPro" id="IPR029028">
    <property type="entry name" value="Alpha/beta_knot_MTases"/>
</dbReference>
<keyword evidence="5" id="KW-0963">Cytoplasm</keyword>
<reference evidence="6" key="2">
    <citation type="submission" date="2023-01" db="EMBL/GenBank/DDBJ databases">
        <title>Draft genome sequence of Algimonas ampicilliniresistens strain NBRC 108219.</title>
        <authorList>
            <person name="Sun Q."/>
            <person name="Mori K."/>
        </authorList>
    </citation>
    <scope>NUCLEOTIDE SEQUENCE</scope>
    <source>
        <strain evidence="6">NBRC 108219</strain>
    </source>
</reference>
<dbReference type="GO" id="GO:0008168">
    <property type="term" value="F:methyltransferase activity"/>
    <property type="evidence" value="ECO:0007669"/>
    <property type="project" value="UniProtKB-KW"/>
</dbReference>
<dbReference type="SUPFAM" id="SSF75217">
    <property type="entry name" value="alpha/beta knot"/>
    <property type="match status" value="1"/>
</dbReference>
<dbReference type="GO" id="GO:0032259">
    <property type="term" value="P:methylation"/>
    <property type="evidence" value="ECO:0007669"/>
    <property type="project" value="UniProtKB-KW"/>
</dbReference>